<evidence type="ECO:0000256" key="11">
    <source>
        <dbReference type="RuleBase" id="RU000688"/>
    </source>
</evidence>
<dbReference type="GO" id="GO:0005886">
    <property type="term" value="C:plasma membrane"/>
    <property type="evidence" value="ECO:0007669"/>
    <property type="project" value="UniProtKB-SubCell"/>
</dbReference>
<evidence type="ECO:0000259" key="13">
    <source>
        <dbReference type="PROSITE" id="PS50262"/>
    </source>
</evidence>
<feature type="transmembrane region" description="Helical" evidence="12">
    <location>
        <begin position="101"/>
        <end position="122"/>
    </location>
</feature>
<reference evidence="14" key="1">
    <citation type="submission" date="2025-08" db="UniProtKB">
        <authorList>
            <consortium name="Ensembl"/>
        </authorList>
    </citation>
    <scope>IDENTIFICATION</scope>
</reference>
<dbReference type="InterPro" id="IPR000725">
    <property type="entry name" value="Olfact_rcpt"/>
</dbReference>
<evidence type="ECO:0000256" key="6">
    <source>
        <dbReference type="ARBA" id="ARBA00023040"/>
    </source>
</evidence>
<feature type="transmembrane region" description="Helical" evidence="12">
    <location>
        <begin position="66"/>
        <end position="89"/>
    </location>
</feature>
<evidence type="ECO:0000256" key="9">
    <source>
        <dbReference type="ARBA" id="ARBA00023180"/>
    </source>
</evidence>
<protein>
    <recommendedName>
        <fullName evidence="12">Olfactory receptor</fullName>
    </recommendedName>
</protein>
<evidence type="ECO:0000256" key="10">
    <source>
        <dbReference type="ARBA" id="ARBA00023224"/>
    </source>
</evidence>
<comment type="subcellular location">
    <subcellularLocation>
        <location evidence="1 12">Cell membrane</location>
        <topology evidence="1 12">Multi-pass membrane protein</topology>
    </subcellularLocation>
</comment>
<keyword evidence="4 11" id="KW-0812">Transmembrane</keyword>
<evidence type="ECO:0000256" key="1">
    <source>
        <dbReference type="ARBA" id="ARBA00004651"/>
    </source>
</evidence>
<reference evidence="14" key="2">
    <citation type="submission" date="2025-09" db="UniProtKB">
        <authorList>
            <consortium name="Ensembl"/>
        </authorList>
    </citation>
    <scope>IDENTIFICATION</scope>
</reference>
<keyword evidence="12" id="KW-0552">Olfaction</keyword>
<feature type="transmembrane region" description="Helical" evidence="12">
    <location>
        <begin position="181"/>
        <end position="199"/>
    </location>
</feature>
<keyword evidence="7 12" id="KW-0472">Membrane</keyword>
<evidence type="ECO:0000256" key="3">
    <source>
        <dbReference type="ARBA" id="ARBA00022475"/>
    </source>
</evidence>
<dbReference type="GeneTree" id="ENSGT01140000282578"/>
<dbReference type="FunFam" id="1.20.1070.10:FF:000003">
    <property type="entry name" value="Olfactory receptor"/>
    <property type="match status" value="1"/>
</dbReference>
<evidence type="ECO:0000256" key="2">
    <source>
        <dbReference type="ARBA" id="ARBA00010663"/>
    </source>
</evidence>
<dbReference type="PROSITE" id="PS50262">
    <property type="entry name" value="G_PROTEIN_RECEP_F1_2"/>
    <property type="match status" value="1"/>
</dbReference>
<dbReference type="Pfam" id="PF13853">
    <property type="entry name" value="7tm_4"/>
    <property type="match status" value="1"/>
</dbReference>
<dbReference type="FunFam" id="1.10.1220.70:FF:000001">
    <property type="entry name" value="Olfactory receptor"/>
    <property type="match status" value="1"/>
</dbReference>
<feature type="transmembrane region" description="Helical" evidence="12">
    <location>
        <begin position="278"/>
        <end position="302"/>
    </location>
</feature>
<dbReference type="PRINTS" id="PR00245">
    <property type="entry name" value="OLFACTORYR"/>
</dbReference>
<keyword evidence="6 11" id="KW-0297">G-protein coupled receptor</keyword>
<evidence type="ECO:0000313" key="14">
    <source>
        <dbReference type="Ensembl" id="ENSLLEP00000040205.1"/>
    </source>
</evidence>
<feature type="transmembrane region" description="Helical" evidence="12">
    <location>
        <begin position="238"/>
        <end position="257"/>
    </location>
</feature>
<evidence type="ECO:0000256" key="12">
    <source>
        <dbReference type="RuleBase" id="RU363047"/>
    </source>
</evidence>
<keyword evidence="3 12" id="KW-1003">Cell membrane</keyword>
<keyword evidence="10 11" id="KW-0807">Transducer</keyword>
<dbReference type="OrthoDB" id="9615015at2759"/>
<dbReference type="Ensembl" id="ENSLLET00000041833.1">
    <property type="protein sequence ID" value="ENSLLEP00000040205.1"/>
    <property type="gene ID" value="ENSLLEG00000025599.1"/>
</dbReference>
<dbReference type="Gene3D" id="1.20.1070.10">
    <property type="entry name" value="Rhodopsin 7-helix transmembrane proteins"/>
    <property type="match status" value="1"/>
</dbReference>
<keyword evidence="15" id="KW-1185">Reference proteome</keyword>
<dbReference type="InterPro" id="IPR017452">
    <property type="entry name" value="GPCR_Rhodpsn_7TM"/>
</dbReference>
<keyword evidence="5 12" id="KW-1133">Transmembrane helix</keyword>
<dbReference type="AlphaFoldDB" id="A0A8C5QNS5"/>
<dbReference type="PANTHER" id="PTHR48018">
    <property type="entry name" value="OLFACTORY RECEPTOR"/>
    <property type="match status" value="1"/>
</dbReference>
<dbReference type="GO" id="GO:0004984">
    <property type="term" value="F:olfactory receptor activity"/>
    <property type="evidence" value="ECO:0007669"/>
    <property type="project" value="InterPro"/>
</dbReference>
<dbReference type="PRINTS" id="PR00237">
    <property type="entry name" value="GPCRRHODOPSN"/>
</dbReference>
<comment type="similarity">
    <text evidence="2 11">Belongs to the G-protein coupled receptor 1 family.</text>
</comment>
<evidence type="ECO:0000256" key="8">
    <source>
        <dbReference type="ARBA" id="ARBA00023170"/>
    </source>
</evidence>
<accession>A0A8C5QNS5</accession>
<evidence type="ECO:0000256" key="7">
    <source>
        <dbReference type="ARBA" id="ARBA00023136"/>
    </source>
</evidence>
<keyword evidence="8 11" id="KW-0675">Receptor</keyword>
<dbReference type="InterPro" id="IPR000276">
    <property type="entry name" value="GPCR_Rhodpsn"/>
</dbReference>
<dbReference type="CDD" id="cd15230">
    <property type="entry name" value="7tmA_OR5-like"/>
    <property type="match status" value="1"/>
</dbReference>
<feature type="transmembrane region" description="Helical" evidence="12">
    <location>
        <begin position="314"/>
        <end position="333"/>
    </location>
</feature>
<name>A0A8C5QNS5_9ANUR</name>
<organism evidence="14 15">
    <name type="scientific">Leptobrachium leishanense</name>
    <name type="common">Leishan spiny toad</name>
    <dbReference type="NCBI Taxonomy" id="445787"/>
    <lineage>
        <taxon>Eukaryota</taxon>
        <taxon>Metazoa</taxon>
        <taxon>Chordata</taxon>
        <taxon>Craniata</taxon>
        <taxon>Vertebrata</taxon>
        <taxon>Euteleostomi</taxon>
        <taxon>Amphibia</taxon>
        <taxon>Batrachia</taxon>
        <taxon>Anura</taxon>
        <taxon>Pelobatoidea</taxon>
        <taxon>Megophryidae</taxon>
        <taxon>Leptobrachium</taxon>
    </lineage>
</organism>
<dbReference type="GO" id="GO:0004930">
    <property type="term" value="F:G protein-coupled receptor activity"/>
    <property type="evidence" value="ECO:0007669"/>
    <property type="project" value="UniProtKB-KW"/>
</dbReference>
<evidence type="ECO:0000256" key="4">
    <source>
        <dbReference type="ARBA" id="ARBA00022692"/>
    </source>
</evidence>
<sequence>MWNIFGIADEKLHDKVHFLQPVYHIVICDTIYNMQVDRQWSTEQENQSSVTEFLLSGLMDNPKFNLLFFMIFLMMYLVTLVGNICMIVLTSCSPVLRNPMYFFLGHLSFSDLCYSSVITPRVLHAMLLDHMYISFQGCATQLFFFALFVGAECFIVTAMSYDRFVAICKPLHYVIIMNKSFTLKLVGSAYGGGIITSIIHTSCTFRLSFCGPNAVNHFFCDIPPMLTLSCSDTFLSEFFMFLLSSVLGTISAVIIMASYSKIILAMLGMHSSSGREKAFSTCSSHLMVVTLFFGTAIFVYARPISSYSVQKDKVISFVYTVVIPMLNPIIYSLRNEQVKVAFVNLMYKAVQKKIN</sequence>
<proteinExistence type="inferred from homology"/>
<keyword evidence="9" id="KW-0325">Glycoprotein</keyword>
<evidence type="ECO:0000313" key="15">
    <source>
        <dbReference type="Proteomes" id="UP000694569"/>
    </source>
</evidence>
<evidence type="ECO:0000256" key="5">
    <source>
        <dbReference type="ARBA" id="ARBA00022989"/>
    </source>
</evidence>
<dbReference type="SUPFAM" id="SSF81321">
    <property type="entry name" value="Family A G protein-coupled receptor-like"/>
    <property type="match status" value="1"/>
</dbReference>
<feature type="transmembrane region" description="Helical" evidence="12">
    <location>
        <begin position="142"/>
        <end position="161"/>
    </location>
</feature>
<keyword evidence="12" id="KW-0716">Sensory transduction</keyword>
<feature type="domain" description="G-protein coupled receptors family 1 profile" evidence="13">
    <location>
        <begin position="82"/>
        <end position="331"/>
    </location>
</feature>
<dbReference type="PROSITE" id="PS00237">
    <property type="entry name" value="G_PROTEIN_RECEP_F1_1"/>
    <property type="match status" value="1"/>
</dbReference>
<dbReference type="Proteomes" id="UP000694569">
    <property type="component" value="Unplaced"/>
</dbReference>